<keyword evidence="2" id="KW-0372">Hormone</keyword>
<evidence type="ECO:0000313" key="7">
    <source>
        <dbReference type="EMBL" id="CAD1820070.1"/>
    </source>
</evidence>
<dbReference type="EMBL" id="LR862140">
    <property type="protein sequence ID" value="CAD1820070.1"/>
    <property type="molecule type" value="Genomic_DNA"/>
</dbReference>
<sequence>MACVTRAWILLALLACVVMATRTNAVPTLNYRVIARDHPRCRPWLENCRPQPVEPHSRGCEVGARCRNDNPGESGAPTNTHYNQSMACVTRAWILLALLACAVMATGTNAAPTLNYRVIARDQPPCRPRLENCRPQPVEPHSRGCEFGARCRTDNPGESGA</sequence>
<dbReference type="PANTHER" id="PTHR34270">
    <property type="entry name" value="PROTEIN RALF-LIKE 15-RELATED"/>
    <property type="match status" value="1"/>
</dbReference>
<evidence type="ECO:0000256" key="5">
    <source>
        <dbReference type="ARBA" id="ARBA00037228"/>
    </source>
</evidence>
<comment type="similarity">
    <text evidence="1">Belongs to the plant rapid alkalinization factor (RALF) family.</text>
</comment>
<dbReference type="PANTHER" id="PTHR34270:SF3">
    <property type="entry name" value="PROTEIN RALF-LIKE 16-RELATED"/>
    <property type="match status" value="1"/>
</dbReference>
<dbReference type="GO" id="GO:0005179">
    <property type="term" value="F:hormone activity"/>
    <property type="evidence" value="ECO:0007669"/>
    <property type="project" value="UniProtKB-KW"/>
</dbReference>
<dbReference type="Pfam" id="PF05498">
    <property type="entry name" value="RALF"/>
    <property type="match status" value="2"/>
</dbReference>
<reference evidence="7" key="1">
    <citation type="submission" date="2020-07" db="EMBL/GenBank/DDBJ databases">
        <authorList>
            <person name="Lin J."/>
        </authorList>
    </citation>
    <scope>NUCLEOTIDE SEQUENCE</scope>
</reference>
<comment type="function">
    <text evidence="5">Cell signaling peptide that may regulate plant stress, growth, and development. Mediates a rapid alkalinization of extracellular space by mediating a transient increase in the cytoplasmic Ca(2+) concentration leading to a calcium-dependent signaling events through a cell surface receptor and a concomitant activation of some intracellular mitogen-activated protein kinases.</text>
</comment>
<evidence type="ECO:0000256" key="2">
    <source>
        <dbReference type="ARBA" id="ARBA00022702"/>
    </source>
</evidence>
<proteinExistence type="inferred from homology"/>
<feature type="signal peptide" evidence="6">
    <location>
        <begin position="1"/>
        <end position="25"/>
    </location>
</feature>
<keyword evidence="3 6" id="KW-0732">Signal</keyword>
<keyword evidence="4" id="KW-1015">Disulfide bond</keyword>
<evidence type="ECO:0000256" key="6">
    <source>
        <dbReference type="SAM" id="SignalP"/>
    </source>
</evidence>
<accession>A0A6V7NN90</accession>
<feature type="chain" id="PRO_5028064114" evidence="6">
    <location>
        <begin position="26"/>
        <end position="161"/>
    </location>
</feature>
<organism evidence="7">
    <name type="scientific">Ananas comosus var. bracteatus</name>
    <name type="common">red pineapple</name>
    <dbReference type="NCBI Taxonomy" id="296719"/>
    <lineage>
        <taxon>Eukaryota</taxon>
        <taxon>Viridiplantae</taxon>
        <taxon>Streptophyta</taxon>
        <taxon>Embryophyta</taxon>
        <taxon>Tracheophyta</taxon>
        <taxon>Spermatophyta</taxon>
        <taxon>Magnoliopsida</taxon>
        <taxon>Liliopsida</taxon>
        <taxon>Poales</taxon>
        <taxon>Bromeliaceae</taxon>
        <taxon>Bromelioideae</taxon>
        <taxon>Ananas</taxon>
    </lineage>
</organism>
<evidence type="ECO:0000256" key="3">
    <source>
        <dbReference type="ARBA" id="ARBA00022729"/>
    </source>
</evidence>
<gene>
    <name evidence="7" type="ORF">CB5_LOCUS3281</name>
</gene>
<dbReference type="AlphaFoldDB" id="A0A6V7NN90"/>
<evidence type="ECO:0000256" key="1">
    <source>
        <dbReference type="ARBA" id="ARBA00009178"/>
    </source>
</evidence>
<evidence type="ECO:0000256" key="4">
    <source>
        <dbReference type="ARBA" id="ARBA00023157"/>
    </source>
</evidence>
<protein>
    <submittedName>
        <fullName evidence="7">Uncharacterized protein</fullName>
    </submittedName>
</protein>
<dbReference type="InterPro" id="IPR008801">
    <property type="entry name" value="RALF"/>
</dbReference>
<name>A0A6V7NN90_ANACO</name>